<dbReference type="GO" id="GO:0005886">
    <property type="term" value="C:plasma membrane"/>
    <property type="evidence" value="ECO:0007669"/>
    <property type="project" value="UniProtKB-SubCell"/>
</dbReference>
<dbReference type="Proteomes" id="UP000325286">
    <property type="component" value="Chromosome"/>
</dbReference>
<evidence type="ECO:0000256" key="2">
    <source>
        <dbReference type="ARBA" id="ARBA00022448"/>
    </source>
</evidence>
<organism evidence="10 11">
    <name type="scientific">Roseimaritima ulvae</name>
    <dbReference type="NCBI Taxonomy" id="980254"/>
    <lineage>
        <taxon>Bacteria</taxon>
        <taxon>Pseudomonadati</taxon>
        <taxon>Planctomycetota</taxon>
        <taxon>Planctomycetia</taxon>
        <taxon>Pirellulales</taxon>
        <taxon>Pirellulaceae</taxon>
        <taxon>Roseimaritima</taxon>
    </lineage>
</organism>
<dbReference type="InterPro" id="IPR007272">
    <property type="entry name" value="Sulf_transp_TsuA/YedE"/>
</dbReference>
<reference evidence="10 11" key="1">
    <citation type="submission" date="2019-08" db="EMBL/GenBank/DDBJ databases">
        <title>Deep-cultivation of Planctomycetes and their phenomic and genomic characterization uncovers novel biology.</title>
        <authorList>
            <person name="Wiegand S."/>
            <person name="Jogler M."/>
            <person name="Boedeker C."/>
            <person name="Pinto D."/>
            <person name="Vollmers J."/>
            <person name="Rivas-Marin E."/>
            <person name="Kohn T."/>
            <person name="Peeters S.H."/>
            <person name="Heuer A."/>
            <person name="Rast P."/>
            <person name="Oberbeckmann S."/>
            <person name="Bunk B."/>
            <person name="Jeske O."/>
            <person name="Meyerdierks A."/>
            <person name="Storesund J.E."/>
            <person name="Kallscheuer N."/>
            <person name="Luecker S."/>
            <person name="Lage O.M."/>
            <person name="Pohl T."/>
            <person name="Merkel B.J."/>
            <person name="Hornburger P."/>
            <person name="Mueller R.-W."/>
            <person name="Bruemmer F."/>
            <person name="Labrenz M."/>
            <person name="Spormann A.M."/>
            <person name="Op den Camp H."/>
            <person name="Overmann J."/>
            <person name="Amann R."/>
            <person name="Jetten M.S.M."/>
            <person name="Mascher T."/>
            <person name="Medema M.H."/>
            <person name="Devos D.P."/>
            <person name="Kaster A.-K."/>
            <person name="Ovreas L."/>
            <person name="Rohde M."/>
            <person name="Galperin M.Y."/>
            <person name="Jogler C."/>
        </authorList>
    </citation>
    <scope>NUCLEOTIDE SEQUENCE [LARGE SCALE GENOMIC DNA]</scope>
    <source>
        <strain evidence="10 11">UC8</strain>
    </source>
</reference>
<keyword evidence="7 9" id="KW-0472">Membrane</keyword>
<evidence type="ECO:0000313" key="10">
    <source>
        <dbReference type="EMBL" id="QEG41560.1"/>
    </source>
</evidence>
<evidence type="ECO:0000256" key="8">
    <source>
        <dbReference type="ARBA" id="ARBA00035655"/>
    </source>
</evidence>
<feature type="transmembrane region" description="Helical" evidence="9">
    <location>
        <begin position="12"/>
        <end position="29"/>
    </location>
</feature>
<dbReference type="OrthoDB" id="9814020at2"/>
<dbReference type="PANTHER" id="PTHR30574">
    <property type="entry name" value="INNER MEMBRANE PROTEIN YEDE"/>
    <property type="match status" value="1"/>
</dbReference>
<feature type="transmembrane region" description="Helical" evidence="9">
    <location>
        <begin position="139"/>
        <end position="161"/>
    </location>
</feature>
<dbReference type="RefSeq" id="WP_068135275.1">
    <property type="nucleotide sequence ID" value="NZ_CP042914.1"/>
</dbReference>
<dbReference type="Pfam" id="PF04143">
    <property type="entry name" value="Sulf_transp"/>
    <property type="match status" value="1"/>
</dbReference>
<dbReference type="KEGG" id="rul:UC8_35840"/>
<evidence type="ECO:0000256" key="4">
    <source>
        <dbReference type="ARBA" id="ARBA00022519"/>
    </source>
</evidence>
<feature type="transmembrane region" description="Helical" evidence="9">
    <location>
        <begin position="62"/>
        <end position="81"/>
    </location>
</feature>
<keyword evidence="2" id="KW-0813">Transport</keyword>
<name>A0A5B9QUU5_9BACT</name>
<dbReference type="PANTHER" id="PTHR30574:SF1">
    <property type="entry name" value="SULPHUR TRANSPORT DOMAIN-CONTAINING PROTEIN"/>
    <property type="match status" value="1"/>
</dbReference>
<evidence type="ECO:0000256" key="5">
    <source>
        <dbReference type="ARBA" id="ARBA00022692"/>
    </source>
</evidence>
<protein>
    <submittedName>
        <fullName evidence="10">Uncharacterized protein</fullName>
    </submittedName>
</protein>
<comment type="subcellular location">
    <subcellularLocation>
        <location evidence="1">Cell inner membrane</location>
        <topology evidence="1">Multi-pass membrane protein</topology>
    </subcellularLocation>
</comment>
<dbReference type="AlphaFoldDB" id="A0A5B9QUU5"/>
<gene>
    <name evidence="10" type="ORF">UC8_35840</name>
</gene>
<keyword evidence="11" id="KW-1185">Reference proteome</keyword>
<evidence type="ECO:0000313" key="11">
    <source>
        <dbReference type="Proteomes" id="UP000325286"/>
    </source>
</evidence>
<keyword evidence="3" id="KW-1003">Cell membrane</keyword>
<evidence type="ECO:0000256" key="3">
    <source>
        <dbReference type="ARBA" id="ARBA00022475"/>
    </source>
</evidence>
<comment type="similarity">
    <text evidence="8">Belongs to the TsuA/YedE (TC 9.B.102) family.</text>
</comment>
<dbReference type="EMBL" id="CP042914">
    <property type="protein sequence ID" value="QEG41560.1"/>
    <property type="molecule type" value="Genomic_DNA"/>
</dbReference>
<evidence type="ECO:0000256" key="9">
    <source>
        <dbReference type="SAM" id="Phobius"/>
    </source>
</evidence>
<keyword evidence="5 9" id="KW-0812">Transmembrane</keyword>
<sequence>MVAWLMEPWPWWLSGILIGLTVPLLYVLAGKAFGISTSLQEIGAVCTPRCRWPYLSQFDRRANAWTLVFVLGIGVGSWIASHWLSATPVDFLPASFETLSGGIKLLVGGFLIGFGTRYAGGCTSGHSITGIANLNGPSLVATICFFAGGLSVTWGLGWWLFQ</sequence>
<proteinExistence type="inferred from homology"/>
<accession>A0A5B9QUU5</accession>
<keyword evidence="4" id="KW-0997">Cell inner membrane</keyword>
<keyword evidence="6 9" id="KW-1133">Transmembrane helix</keyword>
<evidence type="ECO:0000256" key="6">
    <source>
        <dbReference type="ARBA" id="ARBA00022989"/>
    </source>
</evidence>
<evidence type="ECO:0000256" key="7">
    <source>
        <dbReference type="ARBA" id="ARBA00023136"/>
    </source>
</evidence>
<evidence type="ECO:0000256" key="1">
    <source>
        <dbReference type="ARBA" id="ARBA00004429"/>
    </source>
</evidence>